<comment type="caution">
    <text evidence="1">The sequence shown here is derived from an EMBL/GenBank/DDBJ whole genome shotgun (WGS) entry which is preliminary data.</text>
</comment>
<protein>
    <submittedName>
        <fullName evidence="1">Uncharacterized protein</fullName>
    </submittedName>
</protein>
<evidence type="ECO:0000313" key="1">
    <source>
        <dbReference type="EMBL" id="KAB0685170.1"/>
    </source>
</evidence>
<gene>
    <name evidence="1" type="ORF">F7R13_05670</name>
</gene>
<dbReference type="RefSeq" id="WP_151003901.1">
    <property type="nucleotide sequence ID" value="NZ_CABVPO010000008.1"/>
</dbReference>
<dbReference type="AlphaFoldDB" id="A0A6L3NKV3"/>
<proteinExistence type="predicted"/>
<reference evidence="1 2" key="1">
    <citation type="submission" date="2019-09" db="EMBL/GenBank/DDBJ databases">
        <title>Draft genome sequences of 48 bacterial type strains from the CCUG.</title>
        <authorList>
            <person name="Tunovic T."/>
            <person name="Pineiro-Iglesias B."/>
            <person name="Unosson C."/>
            <person name="Inganas E."/>
            <person name="Ohlen M."/>
            <person name="Cardew S."/>
            <person name="Jensie-Markopoulos S."/>
            <person name="Salva-Serra F."/>
            <person name="Jaen-Luchoro D."/>
            <person name="Karlsson R."/>
            <person name="Svensson-Stadler L."/>
            <person name="Chun J."/>
            <person name="Moore E."/>
        </authorList>
    </citation>
    <scope>NUCLEOTIDE SEQUENCE [LARGE SCALE GENOMIC DNA]</scope>
    <source>
        <strain evidence="1 2">CCUG 65687</strain>
    </source>
</reference>
<evidence type="ECO:0000313" key="2">
    <source>
        <dbReference type="Proteomes" id="UP000473571"/>
    </source>
</evidence>
<name>A0A6L3NKV3_9BURK</name>
<accession>A0A6L3NKV3</accession>
<sequence length="344" mass="37643">MFWTLVAGAPLSLFAILFGVKLNDWEQRQLEHEERVRENERLMSLWHTWANRGIFVANATCLPGGVENTDGWERLDYSFPVNLGRGRALDCLEPIAAEKRHETVIALIADRFSKQLLAVRSLNVLVLLDEKSAEDMAQWDVAVRAVLSTHPIRLSVDCIPASGDLSSLSIYVDQNNMPPTLIIAGQFWTAGVNPGYSEGVAGILMCSMQSAVRTRDENALAGCRLLRPMLSATSEIGADLHQATKFQVGRNSIQCAWLGALDMEAVSALRLEMGRCLSTKEAAIRDMDEVLGIPGPVSPWLTLAIAVEMGLRSGKPQLAAICDSASKRSVLCTLLPEKAKDQST</sequence>
<dbReference type="EMBL" id="VZOL01000035">
    <property type="protein sequence ID" value="KAB0685170.1"/>
    <property type="molecule type" value="Genomic_DNA"/>
</dbReference>
<organism evidence="1 2">
    <name type="scientific">Burkholderia territorii</name>
    <dbReference type="NCBI Taxonomy" id="1503055"/>
    <lineage>
        <taxon>Bacteria</taxon>
        <taxon>Pseudomonadati</taxon>
        <taxon>Pseudomonadota</taxon>
        <taxon>Betaproteobacteria</taxon>
        <taxon>Burkholderiales</taxon>
        <taxon>Burkholderiaceae</taxon>
        <taxon>Burkholderia</taxon>
        <taxon>Burkholderia cepacia complex</taxon>
    </lineage>
</organism>
<dbReference type="Proteomes" id="UP000473571">
    <property type="component" value="Unassembled WGS sequence"/>
</dbReference>